<proteinExistence type="predicted"/>
<protein>
    <submittedName>
        <fullName evidence="1">Helix-turn-helix domain-containing protein</fullName>
    </submittedName>
</protein>
<dbReference type="OrthoDB" id="3174733at2"/>
<gene>
    <name evidence="1" type="ORF">F7O84_13285</name>
</gene>
<reference evidence="1 2" key="2">
    <citation type="submission" date="2020-02" db="EMBL/GenBank/DDBJ databases">
        <title>Candidatus Galacturonibacter soehngenii shows hetero-acetogenic catabolism of galacturonic acid but lacks a canonical carbon monoxide dehydrogenase/acetyl-CoA synthase complex.</title>
        <authorList>
            <person name="Diender M."/>
            <person name="Stouten G.R."/>
            <person name="Petersen J.F."/>
            <person name="Nielsen P.H."/>
            <person name="Dueholm M.S."/>
            <person name="Pronk J.T."/>
            <person name="Van Loosdrecht M.C.M."/>
        </authorList>
    </citation>
    <scope>NUCLEOTIDE SEQUENCE [LARGE SCALE GENOMIC DNA]</scope>
    <source>
        <strain evidence="1">GalUA</strain>
    </source>
</reference>
<reference evidence="1 2" key="1">
    <citation type="submission" date="2019-09" db="EMBL/GenBank/DDBJ databases">
        <authorList>
            <person name="Valk L.C."/>
        </authorList>
    </citation>
    <scope>NUCLEOTIDE SEQUENCE [LARGE SCALE GENOMIC DNA]</scope>
    <source>
        <strain evidence="1">GalUA</strain>
    </source>
</reference>
<dbReference type="Proteomes" id="UP000461768">
    <property type="component" value="Unassembled WGS sequence"/>
</dbReference>
<comment type="caution">
    <text evidence="1">The sequence shown here is derived from an EMBL/GenBank/DDBJ whole genome shotgun (WGS) entry which is preliminary data.</text>
</comment>
<dbReference type="EMBL" id="WAGX01000005">
    <property type="protein sequence ID" value="KAB1438507.1"/>
    <property type="molecule type" value="Genomic_DNA"/>
</dbReference>
<evidence type="ECO:0000313" key="1">
    <source>
        <dbReference type="EMBL" id="KAB1438507.1"/>
    </source>
</evidence>
<dbReference type="AlphaFoldDB" id="A0A7V7QKU6"/>
<accession>A0A7V7QKU6</accession>
<dbReference type="RefSeq" id="WP_151146067.1">
    <property type="nucleotide sequence ID" value="NZ_WAGX01000005.1"/>
</dbReference>
<name>A0A7V7QKU6_9FIRM</name>
<organism evidence="1 2">
    <name type="scientific">Candidatus Galacturonatibacter soehngenii</name>
    <dbReference type="NCBI Taxonomy" id="2307010"/>
    <lineage>
        <taxon>Bacteria</taxon>
        <taxon>Bacillati</taxon>
        <taxon>Bacillota</taxon>
        <taxon>Clostridia</taxon>
        <taxon>Lachnospirales</taxon>
        <taxon>Lachnospiraceae</taxon>
        <taxon>Candidatus Galacturonatibacter</taxon>
    </lineage>
</organism>
<sequence length="64" mass="7440">MKNTNQMYLSAQEVANILGMSKSYAYTVIKKMNEELEKRDCITIPGKIPTKYFEEKFFGVQVIQ</sequence>
<evidence type="ECO:0000313" key="2">
    <source>
        <dbReference type="Proteomes" id="UP000461768"/>
    </source>
</evidence>
<keyword evidence="2" id="KW-1185">Reference proteome</keyword>